<evidence type="ECO:0000313" key="4">
    <source>
        <dbReference type="Proteomes" id="UP000825123"/>
    </source>
</evidence>
<accession>A0A8D5U691</accession>
<keyword evidence="4" id="KW-1185">Reference proteome</keyword>
<dbReference type="KEGG" id="csty:KN1_13810"/>
<proteinExistence type="predicted"/>
<evidence type="ECO:0000313" key="3">
    <source>
        <dbReference type="EMBL" id="BCU70084.1"/>
    </source>
</evidence>
<sequence length="171" mass="20013">MSGKQKPYEISSDVFVTGTLIWYSYICPREVWLMSRQIVPYQDDRRLEYGRAVHKVHSDETFLIMEGMRVDSYNTETGVVVEVKCSSKHLESARAQLRYYLYRLKEVGVKAVGVVRVPDEGVEERLEEVDEGKVLEDIKRVKAIVALERPPEKVRVKYCKRCAYREFCWPV</sequence>
<evidence type="ECO:0000256" key="1">
    <source>
        <dbReference type="ARBA" id="ARBA00001936"/>
    </source>
</evidence>
<dbReference type="Gene3D" id="3.90.320.10">
    <property type="match status" value="1"/>
</dbReference>
<gene>
    <name evidence="3" type="ORF">KN1_13810</name>
</gene>
<dbReference type="Proteomes" id="UP000825123">
    <property type="component" value="Chromosome"/>
</dbReference>
<protein>
    <submittedName>
        <fullName evidence="3">CRISPR-associated protein Cas4</fullName>
    </submittedName>
</protein>
<dbReference type="Pfam" id="PF01930">
    <property type="entry name" value="Cas_Cas4"/>
    <property type="match status" value="1"/>
</dbReference>
<comment type="cofactor">
    <cofactor evidence="1">
        <name>Mn(2+)</name>
        <dbReference type="ChEBI" id="CHEBI:29035"/>
    </cofactor>
</comment>
<dbReference type="AlphaFoldDB" id="A0A8D5U691"/>
<feature type="domain" description="DUF83" evidence="2">
    <location>
        <begin position="17"/>
        <end position="170"/>
    </location>
</feature>
<name>A0A8D5U691_9CREN</name>
<dbReference type="InterPro" id="IPR022765">
    <property type="entry name" value="Dna2/Cas4_DUF83"/>
</dbReference>
<reference evidence="3 4" key="1">
    <citation type="submission" date="2021-04" db="EMBL/GenBank/DDBJ databases">
        <title>Complete genome sequence of Stygiolobus sp. KN-1.</title>
        <authorList>
            <person name="Nakamura K."/>
            <person name="Sakai H."/>
            <person name="Kurosawa N."/>
        </authorList>
    </citation>
    <scope>NUCLEOTIDE SEQUENCE [LARGE SCALE GENOMIC DNA]</scope>
    <source>
        <strain evidence="3 4">KN-1</strain>
    </source>
</reference>
<organism evidence="3 4">
    <name type="scientific">Stygiolobus caldivivus</name>
    <dbReference type="NCBI Taxonomy" id="2824673"/>
    <lineage>
        <taxon>Archaea</taxon>
        <taxon>Thermoproteota</taxon>
        <taxon>Thermoprotei</taxon>
        <taxon>Sulfolobales</taxon>
        <taxon>Sulfolobaceae</taxon>
        <taxon>Stygiolobus</taxon>
    </lineage>
</organism>
<dbReference type="InterPro" id="IPR011604">
    <property type="entry name" value="PDDEXK-like_dom_sf"/>
</dbReference>
<dbReference type="PANTHER" id="PTHR37168:SF2">
    <property type="entry name" value="CRISPR-ASSOCIATED EXONUCLEASE CAS4"/>
    <property type="match status" value="1"/>
</dbReference>
<dbReference type="PANTHER" id="PTHR37168">
    <property type="entry name" value="CRISPR-ASSOCIATED EXONUCLEASE CAS4"/>
    <property type="match status" value="1"/>
</dbReference>
<evidence type="ECO:0000259" key="2">
    <source>
        <dbReference type="Pfam" id="PF01930"/>
    </source>
</evidence>
<dbReference type="EMBL" id="AP024597">
    <property type="protein sequence ID" value="BCU70084.1"/>
    <property type="molecule type" value="Genomic_DNA"/>
</dbReference>